<evidence type="ECO:0000313" key="2">
    <source>
        <dbReference type="EMBL" id="BFP66982.1"/>
    </source>
</evidence>
<keyword evidence="1" id="KW-0732">Signal</keyword>
<evidence type="ECO:0000256" key="1">
    <source>
        <dbReference type="SAM" id="SignalP"/>
    </source>
</evidence>
<gene>
    <name evidence="2" type="ORF">Pbs1_03250</name>
</gene>
<reference evidence="2" key="1">
    <citation type="submission" date="2024-08" db="EMBL/GenBank/DDBJ databases">
        <title>Whole genome sequence of Tenacibaculum sp. strain pbs-1 associated with black-spot shell disease in Akoya pearl oysters.</title>
        <authorList>
            <person name="Sakatoku A."/>
            <person name="Suzuki T."/>
            <person name="Hatano K."/>
            <person name="Seki M."/>
            <person name="Tanaka D."/>
            <person name="Nakamura S."/>
            <person name="Suzuki N."/>
            <person name="Isshiki T."/>
        </authorList>
    </citation>
    <scope>NUCLEOTIDE SEQUENCE</scope>
    <source>
        <strain evidence="2">Pbs-1</strain>
    </source>
</reference>
<sequence>MKMYFTKTKIALIFSLVLLSSFSSCSNSDDLASSNPFIEINWSNVGSSLSIRSDEFEEGGKLTFELYMNGQLKDSETITTGYEGGNNYNGSLYLDNTVSFPVTIYLVVKGGGSKTKSNEVVIEDPILGKRFLREAEVFDKLEETDIPMTLTSCEKLSTIEFFSNNKVKRDWFSSNSSTGECIEELEEFQWERVGVNKYKFIFDKNFYLVDMNFGYKGESIEFEVIGNRYDRKYYYIQ</sequence>
<dbReference type="PROSITE" id="PS51257">
    <property type="entry name" value="PROKAR_LIPOPROTEIN"/>
    <property type="match status" value="1"/>
</dbReference>
<accession>A0AB33L1J5</accession>
<dbReference type="EMBL" id="AP035888">
    <property type="protein sequence ID" value="BFP66982.1"/>
    <property type="molecule type" value="Genomic_DNA"/>
</dbReference>
<proteinExistence type="predicted"/>
<dbReference type="AlphaFoldDB" id="A0AB33L1J5"/>
<organism evidence="2">
    <name type="scientific">Tenacibaculum sp. Pbs-1</name>
    <dbReference type="NCBI Taxonomy" id="3238748"/>
    <lineage>
        <taxon>Bacteria</taxon>
        <taxon>Pseudomonadati</taxon>
        <taxon>Bacteroidota</taxon>
        <taxon>Flavobacteriia</taxon>
        <taxon>Flavobacteriales</taxon>
        <taxon>Flavobacteriaceae</taxon>
        <taxon>Tenacibaculum</taxon>
    </lineage>
</organism>
<name>A0AB33L1J5_9FLAO</name>
<feature type="chain" id="PRO_5044235301" description="Lipoprotein" evidence="1">
    <location>
        <begin position="27"/>
        <end position="237"/>
    </location>
</feature>
<feature type="signal peptide" evidence="1">
    <location>
        <begin position="1"/>
        <end position="26"/>
    </location>
</feature>
<protein>
    <recommendedName>
        <fullName evidence="3">Lipoprotein</fullName>
    </recommendedName>
</protein>
<evidence type="ECO:0008006" key="3">
    <source>
        <dbReference type="Google" id="ProtNLM"/>
    </source>
</evidence>